<dbReference type="InterPro" id="IPR012337">
    <property type="entry name" value="RNaseH-like_sf"/>
</dbReference>
<evidence type="ECO:0000259" key="1">
    <source>
        <dbReference type="Pfam" id="PF05699"/>
    </source>
</evidence>
<sequence length="115" mass="13032">MNQQWKAVLKQGETSPVLTRSRFAGARSSLAARFTVSSAKNDTWNLPKLDQLNVGIVLEMKRVCLGLTCSASKCERNWSMINQVHTKRRNCLNTKRMNSLVYIMNNMINQGFIAP</sequence>
<proteinExistence type="predicted"/>
<protein>
    <recommendedName>
        <fullName evidence="1">HAT C-terminal dimerisation domain-containing protein</fullName>
    </recommendedName>
</protein>
<dbReference type="GO" id="GO:0046983">
    <property type="term" value="F:protein dimerization activity"/>
    <property type="evidence" value="ECO:0007669"/>
    <property type="project" value="InterPro"/>
</dbReference>
<keyword evidence="3" id="KW-1185">Reference proteome</keyword>
<dbReference type="InterPro" id="IPR008906">
    <property type="entry name" value="HATC_C_dom"/>
</dbReference>
<dbReference type="Pfam" id="PF05699">
    <property type="entry name" value="Dimer_Tnp_hAT"/>
    <property type="match status" value="1"/>
</dbReference>
<comment type="caution">
    <text evidence="2">The sequence shown here is derived from an EMBL/GenBank/DDBJ whole genome shotgun (WGS) entry which is preliminary data.</text>
</comment>
<reference evidence="2" key="1">
    <citation type="submission" date="2023-03" db="EMBL/GenBank/DDBJ databases">
        <title>Chromosome-scale reference genome and RAD-based genetic map of yellow starthistle (Centaurea solstitialis) reveal putative structural variation and QTLs associated with invader traits.</title>
        <authorList>
            <person name="Reatini B."/>
            <person name="Cang F.A."/>
            <person name="Jiang Q."/>
            <person name="Mckibben M.T.W."/>
            <person name="Barker M.S."/>
            <person name="Rieseberg L.H."/>
            <person name="Dlugosch K.M."/>
        </authorList>
    </citation>
    <scope>NUCLEOTIDE SEQUENCE</scope>
    <source>
        <strain evidence="2">CAN-66</strain>
        <tissue evidence="2">Leaf</tissue>
    </source>
</reference>
<dbReference type="EMBL" id="JARYMX010000006">
    <property type="protein sequence ID" value="KAJ9543498.1"/>
    <property type="molecule type" value="Genomic_DNA"/>
</dbReference>
<dbReference type="AlphaFoldDB" id="A0AA38SR82"/>
<name>A0AA38SR82_9ASTR</name>
<evidence type="ECO:0000313" key="2">
    <source>
        <dbReference type="EMBL" id="KAJ9543498.1"/>
    </source>
</evidence>
<dbReference type="Proteomes" id="UP001172457">
    <property type="component" value="Chromosome 6"/>
</dbReference>
<organism evidence="2 3">
    <name type="scientific">Centaurea solstitialis</name>
    <name type="common">yellow star-thistle</name>
    <dbReference type="NCBI Taxonomy" id="347529"/>
    <lineage>
        <taxon>Eukaryota</taxon>
        <taxon>Viridiplantae</taxon>
        <taxon>Streptophyta</taxon>
        <taxon>Embryophyta</taxon>
        <taxon>Tracheophyta</taxon>
        <taxon>Spermatophyta</taxon>
        <taxon>Magnoliopsida</taxon>
        <taxon>eudicotyledons</taxon>
        <taxon>Gunneridae</taxon>
        <taxon>Pentapetalae</taxon>
        <taxon>asterids</taxon>
        <taxon>campanulids</taxon>
        <taxon>Asterales</taxon>
        <taxon>Asteraceae</taxon>
        <taxon>Carduoideae</taxon>
        <taxon>Cardueae</taxon>
        <taxon>Centaureinae</taxon>
        <taxon>Centaurea</taxon>
    </lineage>
</organism>
<accession>A0AA38SR82</accession>
<gene>
    <name evidence="2" type="ORF">OSB04_023205</name>
</gene>
<feature type="domain" description="HAT C-terminal dimerisation" evidence="1">
    <location>
        <begin position="51"/>
        <end position="107"/>
    </location>
</feature>
<evidence type="ECO:0000313" key="3">
    <source>
        <dbReference type="Proteomes" id="UP001172457"/>
    </source>
</evidence>
<dbReference type="SUPFAM" id="SSF53098">
    <property type="entry name" value="Ribonuclease H-like"/>
    <property type="match status" value="1"/>
</dbReference>